<dbReference type="EMBL" id="WXYO01000014">
    <property type="protein sequence ID" value="NAS14469.1"/>
    <property type="molecule type" value="Genomic_DNA"/>
</dbReference>
<comment type="caution">
    <text evidence="1">The sequence shown here is derived from an EMBL/GenBank/DDBJ whole genome shotgun (WGS) entry which is preliminary data.</text>
</comment>
<reference evidence="1 2" key="1">
    <citation type="submission" date="2020-01" db="EMBL/GenBank/DDBJ databases">
        <title>Bacteria diversity of Porities sp.</title>
        <authorList>
            <person name="Wang G."/>
        </authorList>
    </citation>
    <scope>NUCLEOTIDE SEQUENCE [LARGE SCALE GENOMIC DNA]</scope>
    <source>
        <strain evidence="1 2">R33</strain>
    </source>
</reference>
<organism evidence="1 2">
    <name type="scientific">Poritiphilus flavus</name>
    <dbReference type="NCBI Taxonomy" id="2697053"/>
    <lineage>
        <taxon>Bacteria</taxon>
        <taxon>Pseudomonadati</taxon>
        <taxon>Bacteroidota</taxon>
        <taxon>Flavobacteriia</taxon>
        <taxon>Flavobacteriales</taxon>
        <taxon>Flavobacteriaceae</taxon>
        <taxon>Poritiphilus</taxon>
    </lineage>
</organism>
<protein>
    <submittedName>
        <fullName evidence="1">Uncharacterized protein</fullName>
    </submittedName>
</protein>
<gene>
    <name evidence="1" type="ORF">GTQ38_20835</name>
</gene>
<dbReference type="AlphaFoldDB" id="A0A6L9EJT6"/>
<dbReference type="Proteomes" id="UP000475249">
    <property type="component" value="Unassembled WGS sequence"/>
</dbReference>
<accession>A0A6L9EJT6</accession>
<proteinExistence type="predicted"/>
<dbReference type="RefSeq" id="WP_161437517.1">
    <property type="nucleotide sequence ID" value="NZ_WXYO01000014.1"/>
</dbReference>
<evidence type="ECO:0000313" key="2">
    <source>
        <dbReference type="Proteomes" id="UP000475249"/>
    </source>
</evidence>
<evidence type="ECO:0000313" key="1">
    <source>
        <dbReference type="EMBL" id="NAS14469.1"/>
    </source>
</evidence>
<keyword evidence="2" id="KW-1185">Reference proteome</keyword>
<sequence>MVKKEFSKTVIAPGSDIRGYKVIAKSCAWSEYRMDKRTLSRSCSMAVLLRITFQRFPEYCIRLNPMKQLITILFLGLSLTTKGQSVPYVNVGVFEMSDHFEGTSIAYNIGLRTTIRDPWAISAQIGQERFDEGISTNTCLMATYKSQYGSYFLLTHAGARYHFQEGAINPLIGFTNMFGISRSTALSLDVFLVTYGDLSAVNSTIQAVIGVSFKMPRLRRYRPIRL</sequence>
<name>A0A6L9EJT6_9FLAO</name>